<dbReference type="Gene3D" id="1.25.40.10">
    <property type="entry name" value="Tetratricopeptide repeat domain"/>
    <property type="match status" value="1"/>
</dbReference>
<dbReference type="GO" id="GO:0003723">
    <property type="term" value="F:RNA binding"/>
    <property type="evidence" value="ECO:0007669"/>
    <property type="project" value="InterPro"/>
</dbReference>
<dbReference type="GO" id="GO:0009451">
    <property type="term" value="P:RNA modification"/>
    <property type="evidence" value="ECO:0007669"/>
    <property type="project" value="InterPro"/>
</dbReference>
<dbReference type="HOGENOM" id="CLU_002706_21_3_1"/>
<keyword evidence="4" id="KW-1185">Reference proteome</keyword>
<gene>
    <name evidence="3" type="ORF">SELMODRAFT_134559</name>
</gene>
<dbReference type="EMBL" id="GL377691">
    <property type="protein sequence ID" value="EFJ06958.1"/>
    <property type="molecule type" value="Genomic_DNA"/>
</dbReference>
<dbReference type="Gramene" id="EFJ06958">
    <property type="protein sequence ID" value="EFJ06958"/>
    <property type="gene ID" value="SELMODRAFT_134559"/>
</dbReference>
<organism evidence="4">
    <name type="scientific">Selaginella moellendorffii</name>
    <name type="common">Spikemoss</name>
    <dbReference type="NCBI Taxonomy" id="88036"/>
    <lineage>
        <taxon>Eukaryota</taxon>
        <taxon>Viridiplantae</taxon>
        <taxon>Streptophyta</taxon>
        <taxon>Embryophyta</taxon>
        <taxon>Tracheophyta</taxon>
        <taxon>Lycopodiopsida</taxon>
        <taxon>Selaginellales</taxon>
        <taxon>Selaginellaceae</taxon>
        <taxon>Selaginella</taxon>
    </lineage>
</organism>
<evidence type="ECO:0000256" key="2">
    <source>
        <dbReference type="PROSITE-ProRule" id="PRU00708"/>
    </source>
</evidence>
<evidence type="ECO:0000313" key="3">
    <source>
        <dbReference type="EMBL" id="EFJ06958.1"/>
    </source>
</evidence>
<evidence type="ECO:0008006" key="5">
    <source>
        <dbReference type="Google" id="ProtNLM"/>
    </source>
</evidence>
<dbReference type="PROSITE" id="PS51375">
    <property type="entry name" value="PPR"/>
    <property type="match status" value="1"/>
</dbReference>
<dbReference type="AlphaFoldDB" id="D8T8P3"/>
<dbReference type="InterPro" id="IPR011990">
    <property type="entry name" value="TPR-like_helical_dom_sf"/>
</dbReference>
<dbReference type="NCBIfam" id="TIGR00756">
    <property type="entry name" value="PPR"/>
    <property type="match status" value="1"/>
</dbReference>
<accession>D8T8P3</accession>
<dbReference type="InParanoid" id="D8T8P3"/>
<evidence type="ECO:0000256" key="1">
    <source>
        <dbReference type="ARBA" id="ARBA00022737"/>
    </source>
</evidence>
<reference evidence="3 4" key="1">
    <citation type="journal article" date="2011" name="Science">
        <title>The Selaginella genome identifies genetic changes associated with the evolution of vascular plants.</title>
        <authorList>
            <person name="Banks J.A."/>
            <person name="Nishiyama T."/>
            <person name="Hasebe M."/>
            <person name="Bowman J.L."/>
            <person name="Gribskov M."/>
            <person name="dePamphilis C."/>
            <person name="Albert V.A."/>
            <person name="Aono N."/>
            <person name="Aoyama T."/>
            <person name="Ambrose B.A."/>
            <person name="Ashton N.W."/>
            <person name="Axtell M.J."/>
            <person name="Barker E."/>
            <person name="Barker M.S."/>
            <person name="Bennetzen J.L."/>
            <person name="Bonawitz N.D."/>
            <person name="Chapple C."/>
            <person name="Cheng C."/>
            <person name="Correa L.G."/>
            <person name="Dacre M."/>
            <person name="DeBarry J."/>
            <person name="Dreyer I."/>
            <person name="Elias M."/>
            <person name="Engstrom E.M."/>
            <person name="Estelle M."/>
            <person name="Feng L."/>
            <person name="Finet C."/>
            <person name="Floyd S.K."/>
            <person name="Frommer W.B."/>
            <person name="Fujita T."/>
            <person name="Gramzow L."/>
            <person name="Gutensohn M."/>
            <person name="Harholt J."/>
            <person name="Hattori M."/>
            <person name="Heyl A."/>
            <person name="Hirai T."/>
            <person name="Hiwatashi Y."/>
            <person name="Ishikawa M."/>
            <person name="Iwata M."/>
            <person name="Karol K.G."/>
            <person name="Koehler B."/>
            <person name="Kolukisaoglu U."/>
            <person name="Kubo M."/>
            <person name="Kurata T."/>
            <person name="Lalonde S."/>
            <person name="Li K."/>
            <person name="Li Y."/>
            <person name="Litt A."/>
            <person name="Lyons E."/>
            <person name="Manning G."/>
            <person name="Maruyama T."/>
            <person name="Michael T.P."/>
            <person name="Mikami K."/>
            <person name="Miyazaki S."/>
            <person name="Morinaga S."/>
            <person name="Murata T."/>
            <person name="Mueller-Roeber B."/>
            <person name="Nelson D.R."/>
            <person name="Obara M."/>
            <person name="Oguri Y."/>
            <person name="Olmstead R.G."/>
            <person name="Onodera N."/>
            <person name="Petersen B.L."/>
            <person name="Pils B."/>
            <person name="Prigge M."/>
            <person name="Rensing S.A."/>
            <person name="Riano-Pachon D.M."/>
            <person name="Roberts A.W."/>
            <person name="Sato Y."/>
            <person name="Scheller H.V."/>
            <person name="Schulz B."/>
            <person name="Schulz C."/>
            <person name="Shakirov E.V."/>
            <person name="Shibagaki N."/>
            <person name="Shinohara N."/>
            <person name="Shippen D.E."/>
            <person name="Soerensen I."/>
            <person name="Sotooka R."/>
            <person name="Sugimoto N."/>
            <person name="Sugita M."/>
            <person name="Sumikawa N."/>
            <person name="Tanurdzic M."/>
            <person name="Theissen G."/>
            <person name="Ulvskov P."/>
            <person name="Wakazuki S."/>
            <person name="Weng J.K."/>
            <person name="Willats W.W."/>
            <person name="Wipf D."/>
            <person name="Wolf P.G."/>
            <person name="Yang L."/>
            <person name="Zimmer A.D."/>
            <person name="Zhu Q."/>
            <person name="Mitros T."/>
            <person name="Hellsten U."/>
            <person name="Loque D."/>
            <person name="Otillar R."/>
            <person name="Salamov A."/>
            <person name="Schmutz J."/>
            <person name="Shapiro H."/>
            <person name="Lindquist E."/>
            <person name="Lucas S."/>
            <person name="Rokhsar D."/>
            <person name="Grigoriev I.V."/>
        </authorList>
    </citation>
    <scope>NUCLEOTIDE SEQUENCE [LARGE SCALE GENOMIC DNA]</scope>
</reference>
<feature type="non-terminal residue" evidence="3">
    <location>
        <position position="96"/>
    </location>
</feature>
<dbReference type="STRING" id="88036.D8T8P3"/>
<dbReference type="KEGG" id="smo:SELMODRAFT_134559"/>
<dbReference type="OMA" id="MELGMWI"/>
<sequence length="96" mass="10537">MPERNTVSWNAMICAFAREGDFARALGLFRAMDLEGARPDRVTFVAILDACGQSLAMELGMWIHAELLAAGFQGEITISTALVEMYGRLGKIEDAR</sequence>
<feature type="repeat" description="PPR" evidence="2">
    <location>
        <begin position="5"/>
        <end position="39"/>
    </location>
</feature>
<dbReference type="InterPro" id="IPR002885">
    <property type="entry name" value="PPR_rpt"/>
</dbReference>
<keyword evidence="1" id="KW-0677">Repeat</keyword>
<dbReference type="InterPro" id="IPR046960">
    <property type="entry name" value="PPR_At4g14850-like_plant"/>
</dbReference>
<protein>
    <recommendedName>
        <fullName evidence="5">Pentacotripeptide-repeat region of PRORP domain-containing protein</fullName>
    </recommendedName>
</protein>
<name>D8T8P3_SELML</name>
<dbReference type="Pfam" id="PF13041">
    <property type="entry name" value="PPR_2"/>
    <property type="match status" value="1"/>
</dbReference>
<dbReference type="Proteomes" id="UP000001514">
    <property type="component" value="Unassembled WGS sequence"/>
</dbReference>
<dbReference type="PANTHER" id="PTHR47926">
    <property type="entry name" value="PENTATRICOPEPTIDE REPEAT-CONTAINING PROTEIN"/>
    <property type="match status" value="1"/>
</dbReference>
<evidence type="ECO:0000313" key="4">
    <source>
        <dbReference type="Proteomes" id="UP000001514"/>
    </source>
</evidence>
<dbReference type="eggNOG" id="KOG4197">
    <property type="taxonomic scope" value="Eukaryota"/>
</dbReference>
<proteinExistence type="predicted"/>